<dbReference type="PANTHER" id="PTHR44259:SF114">
    <property type="entry name" value="OS06G0707300 PROTEIN"/>
    <property type="match status" value="1"/>
</dbReference>
<gene>
    <name evidence="2" type="ORF">Din_008937</name>
</gene>
<proteinExistence type="predicted"/>
<protein>
    <recommendedName>
        <fullName evidence="1">KIB1-4 beta-propeller domain-containing protein</fullName>
    </recommendedName>
</protein>
<evidence type="ECO:0000313" key="2">
    <source>
        <dbReference type="EMBL" id="MPA39496.1"/>
    </source>
</evidence>
<feature type="domain" description="KIB1-4 beta-propeller" evidence="1">
    <location>
        <begin position="1"/>
        <end position="118"/>
    </location>
</feature>
<sequence length="144" mass="16153">MNLMNPLSRVGISLPPQCTFTDPYRASSSPKFLRTYFIEKVVLLSSPSYSSSRGDCCFAIALYLQFCKLAIVKPRDDAWSPVEAPHGAFEDVACLDSKFFAINFMGDLLICEFTKNLSHPNQRLCILQGRLLTETPLLRSILLV</sequence>
<dbReference type="PANTHER" id="PTHR44259">
    <property type="entry name" value="OS07G0183000 PROTEIN-RELATED"/>
    <property type="match status" value="1"/>
</dbReference>
<reference evidence="2" key="1">
    <citation type="submission" date="2019-08" db="EMBL/GenBank/DDBJ databases">
        <title>Reference gene set and small RNA set construction with multiple tissues from Davidia involucrata Baill.</title>
        <authorList>
            <person name="Yang H."/>
            <person name="Zhou C."/>
            <person name="Li G."/>
            <person name="Wang J."/>
            <person name="Gao P."/>
            <person name="Wang M."/>
            <person name="Wang R."/>
            <person name="Zhao Y."/>
        </authorList>
    </citation>
    <scope>NUCLEOTIDE SEQUENCE</scope>
    <source>
        <tissue evidence="2">Mixed with DoveR01_LX</tissue>
    </source>
</reference>
<dbReference type="InterPro" id="IPR050942">
    <property type="entry name" value="F-box_BR-signaling"/>
</dbReference>
<name>A0A5B6Z7N6_DAVIN</name>
<dbReference type="InterPro" id="IPR005174">
    <property type="entry name" value="KIB1-4_b-propeller"/>
</dbReference>
<organism evidence="2">
    <name type="scientific">Davidia involucrata</name>
    <name type="common">Dove tree</name>
    <dbReference type="NCBI Taxonomy" id="16924"/>
    <lineage>
        <taxon>Eukaryota</taxon>
        <taxon>Viridiplantae</taxon>
        <taxon>Streptophyta</taxon>
        <taxon>Embryophyta</taxon>
        <taxon>Tracheophyta</taxon>
        <taxon>Spermatophyta</taxon>
        <taxon>Magnoliopsida</taxon>
        <taxon>eudicotyledons</taxon>
        <taxon>Gunneridae</taxon>
        <taxon>Pentapetalae</taxon>
        <taxon>asterids</taxon>
        <taxon>Cornales</taxon>
        <taxon>Nyssaceae</taxon>
        <taxon>Davidia</taxon>
    </lineage>
</organism>
<dbReference type="Pfam" id="PF03478">
    <property type="entry name" value="Beta-prop_KIB1-4"/>
    <property type="match status" value="1"/>
</dbReference>
<dbReference type="AlphaFoldDB" id="A0A5B6Z7N6"/>
<accession>A0A5B6Z7N6</accession>
<evidence type="ECO:0000259" key="1">
    <source>
        <dbReference type="Pfam" id="PF03478"/>
    </source>
</evidence>
<dbReference type="EMBL" id="GHES01008937">
    <property type="protein sequence ID" value="MPA39496.1"/>
    <property type="molecule type" value="Transcribed_RNA"/>
</dbReference>